<dbReference type="InterPro" id="IPR051907">
    <property type="entry name" value="DoxX-like_oxidoreductase"/>
</dbReference>
<evidence type="ECO:0000256" key="2">
    <source>
        <dbReference type="ARBA" id="ARBA00006679"/>
    </source>
</evidence>
<sequence>MTKSQKIALLLLRVSLGFLFLYAGIAKLMNAAWTSAGYLKGAQFMSGFYQWLGAPQNIVWVDFLNEWGLFLIGATLLLGFATRAASLLGAIMMALYYIPILKFPYVGEHSYIVDEHIVYITGFIVLMVFNAGSNWGIDGMIERSKMIPAKWKKCLWCK</sequence>
<dbReference type="PANTHER" id="PTHR33452:SF1">
    <property type="entry name" value="INNER MEMBRANE PROTEIN YPHA-RELATED"/>
    <property type="match status" value="1"/>
</dbReference>
<feature type="transmembrane region" description="Helical" evidence="7">
    <location>
        <begin position="7"/>
        <end position="25"/>
    </location>
</feature>
<evidence type="ECO:0000256" key="1">
    <source>
        <dbReference type="ARBA" id="ARBA00004651"/>
    </source>
</evidence>
<keyword evidence="5 7" id="KW-1133">Transmembrane helix</keyword>
<dbReference type="InterPro" id="IPR032808">
    <property type="entry name" value="DoxX"/>
</dbReference>
<dbReference type="Proteomes" id="UP000034051">
    <property type="component" value="Unassembled WGS sequence"/>
</dbReference>
<evidence type="ECO:0000313" key="9">
    <source>
        <dbReference type="Proteomes" id="UP000034051"/>
    </source>
</evidence>
<evidence type="ECO:0000256" key="3">
    <source>
        <dbReference type="ARBA" id="ARBA00022475"/>
    </source>
</evidence>
<evidence type="ECO:0000256" key="5">
    <source>
        <dbReference type="ARBA" id="ARBA00022989"/>
    </source>
</evidence>
<comment type="caution">
    <text evidence="8">The sequence shown here is derived from an EMBL/GenBank/DDBJ whole genome shotgun (WGS) entry which is preliminary data.</text>
</comment>
<evidence type="ECO:0000313" key="8">
    <source>
        <dbReference type="EMBL" id="KKT43881.1"/>
    </source>
</evidence>
<dbReference type="AlphaFoldDB" id="A0A0G1H928"/>
<comment type="subcellular location">
    <subcellularLocation>
        <location evidence="1">Cell membrane</location>
        <topology evidence="1">Multi-pass membrane protein</topology>
    </subcellularLocation>
</comment>
<dbReference type="EMBL" id="LCHW01000001">
    <property type="protein sequence ID" value="KKT43881.1"/>
    <property type="molecule type" value="Genomic_DNA"/>
</dbReference>
<keyword evidence="3" id="KW-1003">Cell membrane</keyword>
<accession>A0A0G1H928</accession>
<comment type="similarity">
    <text evidence="2">Belongs to the DoxX family.</text>
</comment>
<evidence type="ECO:0000256" key="6">
    <source>
        <dbReference type="ARBA" id="ARBA00023136"/>
    </source>
</evidence>
<reference evidence="8 9" key="1">
    <citation type="journal article" date="2015" name="Nature">
        <title>rRNA introns, odd ribosomes, and small enigmatic genomes across a large radiation of phyla.</title>
        <authorList>
            <person name="Brown C.T."/>
            <person name="Hug L.A."/>
            <person name="Thomas B.C."/>
            <person name="Sharon I."/>
            <person name="Castelle C.J."/>
            <person name="Singh A."/>
            <person name="Wilkins M.J."/>
            <person name="Williams K.H."/>
            <person name="Banfield J.F."/>
        </authorList>
    </citation>
    <scope>NUCLEOTIDE SEQUENCE [LARGE SCALE GENOMIC DNA]</scope>
</reference>
<evidence type="ECO:0008006" key="10">
    <source>
        <dbReference type="Google" id="ProtNLM"/>
    </source>
</evidence>
<evidence type="ECO:0000256" key="4">
    <source>
        <dbReference type="ARBA" id="ARBA00022692"/>
    </source>
</evidence>
<keyword evidence="4 7" id="KW-0812">Transmembrane</keyword>
<feature type="transmembrane region" description="Helical" evidence="7">
    <location>
        <begin position="117"/>
        <end position="137"/>
    </location>
</feature>
<dbReference type="PANTHER" id="PTHR33452">
    <property type="entry name" value="OXIDOREDUCTASE CATD-RELATED"/>
    <property type="match status" value="1"/>
</dbReference>
<dbReference type="Pfam" id="PF07681">
    <property type="entry name" value="DoxX"/>
    <property type="match status" value="1"/>
</dbReference>
<keyword evidence="6 7" id="KW-0472">Membrane</keyword>
<name>A0A0G1H928_9BACT</name>
<feature type="transmembrane region" description="Helical" evidence="7">
    <location>
        <begin position="87"/>
        <end position="105"/>
    </location>
</feature>
<organism evidence="8 9">
    <name type="scientific">Candidatus Wolfebacteria bacterium GW2011_GWE2_44_13</name>
    <dbReference type="NCBI Taxonomy" id="1619017"/>
    <lineage>
        <taxon>Bacteria</taxon>
        <taxon>Candidatus Wolfeibacteriota</taxon>
    </lineage>
</organism>
<gene>
    <name evidence="8" type="ORF">UW32_C0001G0473</name>
</gene>
<protein>
    <recommendedName>
        <fullName evidence="10">DoxX family protein</fullName>
    </recommendedName>
</protein>
<dbReference type="GO" id="GO:0005886">
    <property type="term" value="C:plasma membrane"/>
    <property type="evidence" value="ECO:0007669"/>
    <property type="project" value="UniProtKB-SubCell"/>
</dbReference>
<feature type="transmembrane region" description="Helical" evidence="7">
    <location>
        <begin position="58"/>
        <end position="80"/>
    </location>
</feature>
<evidence type="ECO:0000256" key="7">
    <source>
        <dbReference type="SAM" id="Phobius"/>
    </source>
</evidence>
<proteinExistence type="inferred from homology"/>